<evidence type="ECO:0000256" key="1">
    <source>
        <dbReference type="ARBA" id="ARBA00001946"/>
    </source>
</evidence>
<reference evidence="7 8" key="1">
    <citation type="submission" date="2014-03" db="EMBL/GenBank/DDBJ databases">
        <title>Genomics of Bifidobacteria.</title>
        <authorList>
            <person name="Ventura M."/>
            <person name="Milani C."/>
            <person name="Lugli G.A."/>
        </authorList>
    </citation>
    <scope>NUCLEOTIDE SEQUENCE [LARGE SCALE GENOMIC DNA]</scope>
    <source>
        <strain evidence="7 8">DSM 22767</strain>
    </source>
</reference>
<dbReference type="RefSeq" id="WP_052118120.1">
    <property type="nucleotide sequence ID" value="NZ_JDUS01000001.1"/>
</dbReference>
<dbReference type="InterPro" id="IPR000092">
    <property type="entry name" value="Polyprenyl_synt"/>
</dbReference>
<dbReference type="PANTHER" id="PTHR12001">
    <property type="entry name" value="GERANYLGERANYL PYROPHOSPHATE SYNTHASE"/>
    <property type="match status" value="1"/>
</dbReference>
<evidence type="ECO:0000256" key="5">
    <source>
        <dbReference type="ARBA" id="ARBA00022842"/>
    </source>
</evidence>
<dbReference type="STRING" id="1437606.BBOH_0460"/>
<dbReference type="SUPFAM" id="SSF48576">
    <property type="entry name" value="Terpenoid synthases"/>
    <property type="match status" value="1"/>
</dbReference>
<dbReference type="GO" id="GO:0046872">
    <property type="term" value="F:metal ion binding"/>
    <property type="evidence" value="ECO:0007669"/>
    <property type="project" value="UniProtKB-KW"/>
</dbReference>
<dbReference type="GO" id="GO:0008299">
    <property type="term" value="P:isoprenoid biosynthetic process"/>
    <property type="evidence" value="ECO:0007669"/>
    <property type="project" value="InterPro"/>
</dbReference>
<dbReference type="InterPro" id="IPR008949">
    <property type="entry name" value="Isoprenoid_synthase_dom_sf"/>
</dbReference>
<dbReference type="EMBL" id="JGYP01000001">
    <property type="protein sequence ID" value="KFI46985.1"/>
    <property type="molecule type" value="Genomic_DNA"/>
</dbReference>
<keyword evidence="8" id="KW-1185">Reference proteome</keyword>
<dbReference type="AlphaFoldDB" id="A0A086ZKD5"/>
<sequence>MLIRLEKVLLRDMQRVVDGLLHEETDLTPYQREYHDLLANHGKMLRSSLLLLFSYAGGAGTEPTPQRVIDGAKAIELLHLATLVHDDVLDNAPIRRNKPTINTTRGNKTAIYLGDLILSRYMEVIAQISPNNAFMINQARTVGEIVSGDLLQESARHDTKADKGHYEQAIDGKTAALFRLACTTGLELSAAETGTDTPRSMLEQAKTFGTQLGQAFQIADDVTDFEVNRDAGKPKLEDIREGIYTLPVILALEADPGFESILDLGDPHRTLDYLEANPQYIQASKDEARRHAKAAKDALSEESCPTIDRTVRALIDKTVDKFASTI</sequence>
<keyword evidence="5" id="KW-0460">Magnesium</keyword>
<keyword evidence="4" id="KW-0479">Metal-binding</keyword>
<evidence type="ECO:0000256" key="4">
    <source>
        <dbReference type="ARBA" id="ARBA00022723"/>
    </source>
</evidence>
<accession>A0A086ZKD5</accession>
<dbReference type="CDD" id="cd00685">
    <property type="entry name" value="Trans_IPPS_HT"/>
    <property type="match status" value="1"/>
</dbReference>
<proteinExistence type="inferred from homology"/>
<evidence type="ECO:0000256" key="3">
    <source>
        <dbReference type="ARBA" id="ARBA00022679"/>
    </source>
</evidence>
<evidence type="ECO:0000313" key="8">
    <source>
        <dbReference type="Proteomes" id="UP000029096"/>
    </source>
</evidence>
<dbReference type="Pfam" id="PF00348">
    <property type="entry name" value="polyprenyl_synt"/>
    <property type="match status" value="1"/>
</dbReference>
<dbReference type="EC" id="2.5.1.84" evidence="7"/>
<protein>
    <submittedName>
        <fullName evidence="7">Polyprenyl synthetase</fullName>
        <ecNumber evidence="7">2.5.1.84</ecNumber>
    </submittedName>
</protein>
<evidence type="ECO:0000256" key="2">
    <source>
        <dbReference type="ARBA" id="ARBA00006706"/>
    </source>
</evidence>
<evidence type="ECO:0000256" key="6">
    <source>
        <dbReference type="RuleBase" id="RU004466"/>
    </source>
</evidence>
<dbReference type="Proteomes" id="UP000029096">
    <property type="component" value="Unassembled WGS sequence"/>
</dbReference>
<dbReference type="eggNOG" id="COG0142">
    <property type="taxonomic scope" value="Bacteria"/>
</dbReference>
<comment type="cofactor">
    <cofactor evidence="1">
        <name>Mg(2+)</name>
        <dbReference type="ChEBI" id="CHEBI:18420"/>
    </cofactor>
</comment>
<gene>
    <name evidence="7" type="ORF">BBOH_0460</name>
</gene>
<dbReference type="PROSITE" id="PS00444">
    <property type="entry name" value="POLYPRENYL_SYNTHASE_2"/>
    <property type="match status" value="1"/>
</dbReference>
<dbReference type="OrthoDB" id="4497239at2"/>
<evidence type="ECO:0000313" key="7">
    <source>
        <dbReference type="EMBL" id="KFI46985.1"/>
    </source>
</evidence>
<comment type="caution">
    <text evidence="7">The sequence shown here is derived from an EMBL/GenBank/DDBJ whole genome shotgun (WGS) entry which is preliminary data.</text>
</comment>
<dbReference type="InterPro" id="IPR033749">
    <property type="entry name" value="Polyprenyl_synt_CS"/>
</dbReference>
<organism evidence="7 8">
    <name type="scientific">Bifidobacterium bohemicum DSM 22767</name>
    <dbReference type="NCBI Taxonomy" id="1437606"/>
    <lineage>
        <taxon>Bacteria</taxon>
        <taxon>Bacillati</taxon>
        <taxon>Actinomycetota</taxon>
        <taxon>Actinomycetes</taxon>
        <taxon>Bifidobacteriales</taxon>
        <taxon>Bifidobacteriaceae</taxon>
        <taxon>Bifidobacterium</taxon>
    </lineage>
</organism>
<dbReference type="GO" id="GO:0052923">
    <property type="term" value="F:all-trans-nonaprenyl-diphosphate synthase (geranyl-diphosphate specific) activity"/>
    <property type="evidence" value="ECO:0007669"/>
    <property type="project" value="UniProtKB-EC"/>
</dbReference>
<comment type="similarity">
    <text evidence="2 6">Belongs to the FPP/GGPP synthase family.</text>
</comment>
<dbReference type="PANTHER" id="PTHR12001:SF69">
    <property type="entry name" value="ALL TRANS-POLYPRENYL-DIPHOSPHATE SYNTHASE PDSS1"/>
    <property type="match status" value="1"/>
</dbReference>
<dbReference type="Gene3D" id="1.10.600.10">
    <property type="entry name" value="Farnesyl Diphosphate Synthase"/>
    <property type="match status" value="1"/>
</dbReference>
<dbReference type="SFLD" id="SFLDS00005">
    <property type="entry name" value="Isoprenoid_Synthase_Type_I"/>
    <property type="match status" value="1"/>
</dbReference>
<keyword evidence="3 6" id="KW-0808">Transferase</keyword>
<name>A0A086ZKD5_9BIFI</name>